<evidence type="ECO:0000313" key="1">
    <source>
        <dbReference type="EMBL" id="JAE09119.1"/>
    </source>
</evidence>
<dbReference type="AlphaFoldDB" id="A0A0A9FD53"/>
<protein>
    <submittedName>
        <fullName evidence="1">Uncharacterized protein</fullName>
    </submittedName>
</protein>
<sequence length="31" mass="3693">MHNKPLRSYYFTKATAYNKLSFHLYVFGTGH</sequence>
<reference evidence="1" key="2">
    <citation type="journal article" date="2015" name="Data Brief">
        <title>Shoot transcriptome of the giant reed, Arundo donax.</title>
        <authorList>
            <person name="Barrero R.A."/>
            <person name="Guerrero F.D."/>
            <person name="Moolhuijzen P."/>
            <person name="Goolsby J.A."/>
            <person name="Tidwell J."/>
            <person name="Bellgard S.E."/>
            <person name="Bellgard M.I."/>
        </authorList>
    </citation>
    <scope>NUCLEOTIDE SEQUENCE</scope>
    <source>
        <tissue evidence="1">Shoot tissue taken approximately 20 cm above the soil surface</tissue>
    </source>
</reference>
<proteinExistence type="predicted"/>
<accession>A0A0A9FD53</accession>
<name>A0A0A9FD53_ARUDO</name>
<organism evidence="1">
    <name type="scientific">Arundo donax</name>
    <name type="common">Giant reed</name>
    <name type="synonym">Donax arundinaceus</name>
    <dbReference type="NCBI Taxonomy" id="35708"/>
    <lineage>
        <taxon>Eukaryota</taxon>
        <taxon>Viridiplantae</taxon>
        <taxon>Streptophyta</taxon>
        <taxon>Embryophyta</taxon>
        <taxon>Tracheophyta</taxon>
        <taxon>Spermatophyta</taxon>
        <taxon>Magnoliopsida</taxon>
        <taxon>Liliopsida</taxon>
        <taxon>Poales</taxon>
        <taxon>Poaceae</taxon>
        <taxon>PACMAD clade</taxon>
        <taxon>Arundinoideae</taxon>
        <taxon>Arundineae</taxon>
        <taxon>Arundo</taxon>
    </lineage>
</organism>
<dbReference type="EMBL" id="GBRH01188777">
    <property type="protein sequence ID" value="JAE09119.1"/>
    <property type="molecule type" value="Transcribed_RNA"/>
</dbReference>
<reference evidence="1" key="1">
    <citation type="submission" date="2014-09" db="EMBL/GenBank/DDBJ databases">
        <authorList>
            <person name="Magalhaes I.L.F."/>
            <person name="Oliveira U."/>
            <person name="Santos F.R."/>
            <person name="Vidigal T.H.D.A."/>
            <person name="Brescovit A.D."/>
            <person name="Santos A.J."/>
        </authorList>
    </citation>
    <scope>NUCLEOTIDE SEQUENCE</scope>
    <source>
        <tissue evidence="1">Shoot tissue taken approximately 20 cm above the soil surface</tissue>
    </source>
</reference>